<accession>A0A4Y7THJ4</accession>
<name>A0A4Y7THJ4_COPMI</name>
<evidence type="ECO:0000313" key="2">
    <source>
        <dbReference type="Proteomes" id="UP000298030"/>
    </source>
</evidence>
<keyword evidence="2" id="KW-1185">Reference proteome</keyword>
<sequence length="86" mass="9578">MLPVAVEIEAAATQDVALLRAQEQPPLDHLVPTFTANPDPRHAARMLKPAGISPIALFEFRESSQFSTTLVRSVQRSTERLRRSKL</sequence>
<gene>
    <name evidence="1" type="ORF">FA13DRAFT_1730781</name>
</gene>
<dbReference type="AlphaFoldDB" id="A0A4Y7THJ4"/>
<evidence type="ECO:0000313" key="1">
    <source>
        <dbReference type="EMBL" id="TEB33042.1"/>
    </source>
</evidence>
<proteinExistence type="predicted"/>
<organism evidence="1 2">
    <name type="scientific">Coprinellus micaceus</name>
    <name type="common">Glistening ink-cap mushroom</name>
    <name type="synonym">Coprinus micaceus</name>
    <dbReference type="NCBI Taxonomy" id="71717"/>
    <lineage>
        <taxon>Eukaryota</taxon>
        <taxon>Fungi</taxon>
        <taxon>Dikarya</taxon>
        <taxon>Basidiomycota</taxon>
        <taxon>Agaricomycotina</taxon>
        <taxon>Agaricomycetes</taxon>
        <taxon>Agaricomycetidae</taxon>
        <taxon>Agaricales</taxon>
        <taxon>Agaricineae</taxon>
        <taxon>Psathyrellaceae</taxon>
        <taxon>Coprinellus</taxon>
    </lineage>
</organism>
<reference evidence="1 2" key="1">
    <citation type="journal article" date="2019" name="Nat. Ecol. Evol.">
        <title>Megaphylogeny resolves global patterns of mushroom evolution.</title>
        <authorList>
            <person name="Varga T."/>
            <person name="Krizsan K."/>
            <person name="Foldi C."/>
            <person name="Dima B."/>
            <person name="Sanchez-Garcia M."/>
            <person name="Sanchez-Ramirez S."/>
            <person name="Szollosi G.J."/>
            <person name="Szarkandi J.G."/>
            <person name="Papp V."/>
            <person name="Albert L."/>
            <person name="Andreopoulos W."/>
            <person name="Angelini C."/>
            <person name="Antonin V."/>
            <person name="Barry K.W."/>
            <person name="Bougher N.L."/>
            <person name="Buchanan P."/>
            <person name="Buyck B."/>
            <person name="Bense V."/>
            <person name="Catcheside P."/>
            <person name="Chovatia M."/>
            <person name="Cooper J."/>
            <person name="Damon W."/>
            <person name="Desjardin D."/>
            <person name="Finy P."/>
            <person name="Geml J."/>
            <person name="Haridas S."/>
            <person name="Hughes K."/>
            <person name="Justo A."/>
            <person name="Karasinski D."/>
            <person name="Kautmanova I."/>
            <person name="Kiss B."/>
            <person name="Kocsube S."/>
            <person name="Kotiranta H."/>
            <person name="LaButti K.M."/>
            <person name="Lechner B.E."/>
            <person name="Liimatainen K."/>
            <person name="Lipzen A."/>
            <person name="Lukacs Z."/>
            <person name="Mihaltcheva S."/>
            <person name="Morgado L.N."/>
            <person name="Niskanen T."/>
            <person name="Noordeloos M.E."/>
            <person name="Ohm R.A."/>
            <person name="Ortiz-Santana B."/>
            <person name="Ovrebo C."/>
            <person name="Racz N."/>
            <person name="Riley R."/>
            <person name="Savchenko A."/>
            <person name="Shiryaev A."/>
            <person name="Soop K."/>
            <person name="Spirin V."/>
            <person name="Szebenyi C."/>
            <person name="Tomsovsky M."/>
            <person name="Tulloss R.E."/>
            <person name="Uehling J."/>
            <person name="Grigoriev I.V."/>
            <person name="Vagvolgyi C."/>
            <person name="Papp T."/>
            <person name="Martin F.M."/>
            <person name="Miettinen O."/>
            <person name="Hibbett D.S."/>
            <person name="Nagy L.G."/>
        </authorList>
    </citation>
    <scope>NUCLEOTIDE SEQUENCE [LARGE SCALE GENOMIC DNA]</scope>
    <source>
        <strain evidence="1 2">FP101781</strain>
    </source>
</reference>
<dbReference type="EMBL" id="QPFP01000013">
    <property type="protein sequence ID" value="TEB33042.1"/>
    <property type="molecule type" value="Genomic_DNA"/>
</dbReference>
<feature type="non-terminal residue" evidence="1">
    <location>
        <position position="86"/>
    </location>
</feature>
<dbReference type="Proteomes" id="UP000298030">
    <property type="component" value="Unassembled WGS sequence"/>
</dbReference>
<protein>
    <submittedName>
        <fullName evidence="1">Uncharacterized protein</fullName>
    </submittedName>
</protein>
<comment type="caution">
    <text evidence="1">The sequence shown here is derived from an EMBL/GenBank/DDBJ whole genome shotgun (WGS) entry which is preliminary data.</text>
</comment>